<comment type="catalytic activity">
    <reaction evidence="14">
        <text>L-seryl-[protein] + ATP = O-phospho-L-seryl-[protein] + ADP + H(+)</text>
        <dbReference type="Rhea" id="RHEA:17989"/>
        <dbReference type="Rhea" id="RHEA-COMP:9863"/>
        <dbReference type="Rhea" id="RHEA-COMP:11604"/>
        <dbReference type="ChEBI" id="CHEBI:15378"/>
        <dbReference type="ChEBI" id="CHEBI:29999"/>
        <dbReference type="ChEBI" id="CHEBI:30616"/>
        <dbReference type="ChEBI" id="CHEBI:83421"/>
        <dbReference type="ChEBI" id="CHEBI:456216"/>
        <dbReference type="EC" id="2.7.11.1"/>
    </reaction>
</comment>
<evidence type="ECO:0000256" key="9">
    <source>
        <dbReference type="ARBA" id="ARBA00022777"/>
    </source>
</evidence>
<dbReference type="PROSITE" id="PS00108">
    <property type="entry name" value="PROTEIN_KINASE_ST"/>
    <property type="match status" value="1"/>
</dbReference>
<keyword evidence="10 15" id="KW-0067">ATP-binding</keyword>
<evidence type="ECO:0000256" key="11">
    <source>
        <dbReference type="ARBA" id="ARBA00023136"/>
    </source>
</evidence>
<evidence type="ECO:0000256" key="7">
    <source>
        <dbReference type="ARBA" id="ARBA00022679"/>
    </source>
</evidence>
<dbReference type="PROSITE" id="PS50011">
    <property type="entry name" value="PROTEIN_KINASE_DOM"/>
    <property type="match status" value="1"/>
</dbReference>
<dbReference type="Proteomes" id="UP001163823">
    <property type="component" value="Chromosome 7"/>
</dbReference>
<keyword evidence="9 19" id="KW-0418">Kinase</keyword>
<dbReference type="KEGG" id="qsa:O6P43_016841"/>
<evidence type="ECO:0000256" key="17">
    <source>
        <dbReference type="SAM" id="MobiDB-lite"/>
    </source>
</evidence>
<keyword evidence="7" id="KW-0808">Transferase</keyword>
<dbReference type="GO" id="GO:0004674">
    <property type="term" value="F:protein serine/threonine kinase activity"/>
    <property type="evidence" value="ECO:0007669"/>
    <property type="project" value="UniProtKB-KW"/>
</dbReference>
<dbReference type="InterPro" id="IPR011009">
    <property type="entry name" value="Kinase-like_dom_sf"/>
</dbReference>
<comment type="caution">
    <text evidence="19">The sequence shown here is derived from an EMBL/GenBank/DDBJ whole genome shotgun (WGS) entry which is preliminary data.</text>
</comment>
<organism evidence="19 20">
    <name type="scientific">Quillaja saponaria</name>
    <name type="common">Soap bark tree</name>
    <dbReference type="NCBI Taxonomy" id="32244"/>
    <lineage>
        <taxon>Eukaryota</taxon>
        <taxon>Viridiplantae</taxon>
        <taxon>Streptophyta</taxon>
        <taxon>Embryophyta</taxon>
        <taxon>Tracheophyta</taxon>
        <taxon>Spermatophyta</taxon>
        <taxon>Magnoliopsida</taxon>
        <taxon>eudicotyledons</taxon>
        <taxon>Gunneridae</taxon>
        <taxon>Pentapetalae</taxon>
        <taxon>rosids</taxon>
        <taxon>fabids</taxon>
        <taxon>Fabales</taxon>
        <taxon>Quillajaceae</taxon>
        <taxon>Quillaja</taxon>
    </lineage>
</organism>
<dbReference type="SUPFAM" id="SSF56112">
    <property type="entry name" value="Protein kinase-like (PK-like)"/>
    <property type="match status" value="1"/>
</dbReference>
<dbReference type="InterPro" id="IPR017441">
    <property type="entry name" value="Protein_kinase_ATP_BS"/>
</dbReference>
<reference evidence="19" key="1">
    <citation type="journal article" date="2023" name="Science">
        <title>Elucidation of the pathway for biosynthesis of saponin adjuvants from the soapbark tree.</title>
        <authorList>
            <person name="Reed J."/>
            <person name="Orme A."/>
            <person name="El-Demerdash A."/>
            <person name="Owen C."/>
            <person name="Martin L.B.B."/>
            <person name="Misra R.C."/>
            <person name="Kikuchi S."/>
            <person name="Rejzek M."/>
            <person name="Martin A.C."/>
            <person name="Harkess A."/>
            <person name="Leebens-Mack J."/>
            <person name="Louveau T."/>
            <person name="Stephenson M.J."/>
            <person name="Osbourn A."/>
        </authorList>
    </citation>
    <scope>NUCLEOTIDE SEQUENCE</scope>
    <source>
        <strain evidence="19">S10</strain>
    </source>
</reference>
<feature type="domain" description="Protein kinase" evidence="18">
    <location>
        <begin position="91"/>
        <end position="368"/>
    </location>
</feature>
<evidence type="ECO:0000256" key="13">
    <source>
        <dbReference type="ARBA" id="ARBA00047899"/>
    </source>
</evidence>
<dbReference type="FunFam" id="3.30.200.20:FF:000186">
    <property type="entry name" value="Serine/threonine-protein kinase PBS1"/>
    <property type="match status" value="1"/>
</dbReference>
<dbReference type="PANTHER" id="PTHR47985">
    <property type="entry name" value="OS07G0668900 PROTEIN"/>
    <property type="match status" value="1"/>
</dbReference>
<evidence type="ECO:0000313" key="20">
    <source>
        <dbReference type="Proteomes" id="UP001163823"/>
    </source>
</evidence>
<feature type="compositionally biased region" description="Basic and acidic residues" evidence="17">
    <location>
        <begin position="59"/>
        <end position="69"/>
    </location>
</feature>
<evidence type="ECO:0000256" key="16">
    <source>
        <dbReference type="RuleBase" id="RU000304"/>
    </source>
</evidence>
<dbReference type="CDD" id="cd14066">
    <property type="entry name" value="STKc_IRAK"/>
    <property type="match status" value="1"/>
</dbReference>
<keyword evidence="8 15" id="KW-0547">Nucleotide-binding</keyword>
<feature type="region of interest" description="Disordered" evidence="17">
    <location>
        <begin position="1"/>
        <end position="69"/>
    </location>
</feature>
<feature type="region of interest" description="Disordered" evidence="17">
    <location>
        <begin position="379"/>
        <end position="406"/>
    </location>
</feature>
<dbReference type="EC" id="2.7.11.1" evidence="3"/>
<comment type="subcellular location">
    <subcellularLocation>
        <location evidence="1">Cell membrane</location>
        <topology evidence="1">Lipid-anchor</topology>
    </subcellularLocation>
</comment>
<feature type="compositionally biased region" description="Polar residues" evidence="17">
    <location>
        <begin position="27"/>
        <end position="39"/>
    </location>
</feature>
<evidence type="ECO:0000256" key="2">
    <source>
        <dbReference type="ARBA" id="ARBA00008684"/>
    </source>
</evidence>
<feature type="compositionally biased region" description="Polar residues" evidence="17">
    <location>
        <begin position="383"/>
        <end position="401"/>
    </location>
</feature>
<dbReference type="InterPro" id="IPR008271">
    <property type="entry name" value="Ser/Thr_kinase_AS"/>
</dbReference>
<keyword evidence="5 16" id="KW-0723">Serine/threonine-protein kinase</keyword>
<protein>
    <recommendedName>
        <fullName evidence="3">non-specific serine/threonine protein kinase</fullName>
        <ecNumber evidence="3">2.7.11.1</ecNumber>
    </recommendedName>
</protein>
<evidence type="ECO:0000256" key="14">
    <source>
        <dbReference type="ARBA" id="ARBA00048679"/>
    </source>
</evidence>
<name>A0AAD7LP14_QUISA</name>
<keyword evidence="6" id="KW-0597">Phosphoprotein</keyword>
<evidence type="ECO:0000256" key="1">
    <source>
        <dbReference type="ARBA" id="ARBA00004193"/>
    </source>
</evidence>
<evidence type="ECO:0000259" key="18">
    <source>
        <dbReference type="PROSITE" id="PS50011"/>
    </source>
</evidence>
<evidence type="ECO:0000256" key="8">
    <source>
        <dbReference type="ARBA" id="ARBA00022741"/>
    </source>
</evidence>
<evidence type="ECO:0000256" key="10">
    <source>
        <dbReference type="ARBA" id="ARBA00022840"/>
    </source>
</evidence>
<dbReference type="PANTHER" id="PTHR47985:SF31">
    <property type="entry name" value="SERINE_THREONINE-PROTEIN KINASE PBL26-RELATED"/>
    <property type="match status" value="1"/>
</dbReference>
<keyword evidence="4" id="KW-1003">Cell membrane</keyword>
<keyword evidence="20" id="KW-1185">Reference proteome</keyword>
<dbReference type="Gene3D" id="3.30.200.20">
    <property type="entry name" value="Phosphorylase Kinase, domain 1"/>
    <property type="match status" value="1"/>
</dbReference>
<dbReference type="Gene3D" id="1.10.510.10">
    <property type="entry name" value="Transferase(Phosphotransferase) domain 1"/>
    <property type="match status" value="1"/>
</dbReference>
<sequence>MSCFSCFSSHEKKSAKRTHSGRKKQLATASPPQREVTTTAPPPRQAEVPKPRAAPPPEPRIHKDANKDTGNKNIAAQTFTFRELATATKNFRQECLIGEGGFGRVYKGKLGKPEQVVAVKQLDRNGLQGNKEFLVEVLMLSLLHHQHLVNLVGYCADGDQRLLVYEYLALGSLECHLFDHAPEKKPIDWFKRMKIALGAAKGLEYLHDKANPPVIYRDLKSSNILLDAEFNAKLSDFGLAKLGPTGEKIHVSSRVMGTYGYCAPEYQRTGQLTVKSDVYSFGVVLLELITGRRAIDTTRQSDEENLVSWAQPIFKETHRYPELADPVLGGDFPVRGLNQAVAVASMCLHEEPSARPLISDVVTALSFLGTVPKCADAAPVSLPSPTSDDQQNTKSNGNLVNKESAMERQKAVAEAIEWGSNSRHNAASRCGSAVSL</sequence>
<accession>A0AAD7LP14</accession>
<feature type="binding site" evidence="15">
    <location>
        <position position="120"/>
    </location>
    <ligand>
        <name>ATP</name>
        <dbReference type="ChEBI" id="CHEBI:30616"/>
    </ligand>
</feature>
<dbReference type="EMBL" id="JARAOO010000007">
    <property type="protein sequence ID" value="KAJ7961507.1"/>
    <property type="molecule type" value="Genomic_DNA"/>
</dbReference>
<comment type="similarity">
    <text evidence="2">Belongs to the protein kinase superfamily. Ser/Thr protein kinase family.</text>
</comment>
<evidence type="ECO:0000313" key="19">
    <source>
        <dbReference type="EMBL" id="KAJ7961507.1"/>
    </source>
</evidence>
<dbReference type="AlphaFoldDB" id="A0AAD7LP14"/>
<dbReference type="Pfam" id="PF00069">
    <property type="entry name" value="Pkinase"/>
    <property type="match status" value="1"/>
</dbReference>
<dbReference type="GO" id="GO:0005886">
    <property type="term" value="C:plasma membrane"/>
    <property type="evidence" value="ECO:0007669"/>
    <property type="project" value="UniProtKB-SubCell"/>
</dbReference>
<dbReference type="SMART" id="SM00220">
    <property type="entry name" value="S_TKc"/>
    <property type="match status" value="1"/>
</dbReference>
<comment type="catalytic activity">
    <reaction evidence="13">
        <text>L-threonyl-[protein] + ATP = O-phospho-L-threonyl-[protein] + ADP + H(+)</text>
        <dbReference type="Rhea" id="RHEA:46608"/>
        <dbReference type="Rhea" id="RHEA-COMP:11060"/>
        <dbReference type="Rhea" id="RHEA-COMP:11605"/>
        <dbReference type="ChEBI" id="CHEBI:15378"/>
        <dbReference type="ChEBI" id="CHEBI:30013"/>
        <dbReference type="ChEBI" id="CHEBI:30616"/>
        <dbReference type="ChEBI" id="CHEBI:61977"/>
        <dbReference type="ChEBI" id="CHEBI:456216"/>
        <dbReference type="EC" id="2.7.11.1"/>
    </reaction>
</comment>
<feature type="compositionally biased region" description="Basic residues" evidence="17">
    <location>
        <begin position="13"/>
        <end position="25"/>
    </location>
</feature>
<dbReference type="InterPro" id="IPR000719">
    <property type="entry name" value="Prot_kinase_dom"/>
</dbReference>
<dbReference type="GO" id="GO:0005524">
    <property type="term" value="F:ATP binding"/>
    <property type="evidence" value="ECO:0007669"/>
    <property type="project" value="UniProtKB-UniRule"/>
</dbReference>
<gene>
    <name evidence="19" type="ORF">O6P43_016841</name>
</gene>
<proteinExistence type="inferred from homology"/>
<evidence type="ECO:0000256" key="3">
    <source>
        <dbReference type="ARBA" id="ARBA00012513"/>
    </source>
</evidence>
<keyword evidence="11" id="KW-0472">Membrane</keyword>
<dbReference type="PROSITE" id="PS00107">
    <property type="entry name" value="PROTEIN_KINASE_ATP"/>
    <property type="match status" value="1"/>
</dbReference>
<evidence type="ECO:0000256" key="4">
    <source>
        <dbReference type="ARBA" id="ARBA00022475"/>
    </source>
</evidence>
<keyword evidence="12" id="KW-0449">Lipoprotein</keyword>
<evidence type="ECO:0000256" key="12">
    <source>
        <dbReference type="ARBA" id="ARBA00023288"/>
    </source>
</evidence>
<evidence type="ECO:0000256" key="5">
    <source>
        <dbReference type="ARBA" id="ARBA00022527"/>
    </source>
</evidence>
<evidence type="ECO:0000256" key="15">
    <source>
        <dbReference type="PROSITE-ProRule" id="PRU10141"/>
    </source>
</evidence>
<evidence type="ECO:0000256" key="6">
    <source>
        <dbReference type="ARBA" id="ARBA00022553"/>
    </source>
</evidence>
<dbReference type="FunFam" id="1.10.510.10:FF:000032">
    <property type="entry name" value="Serine/threonine-protein kinase PBS1"/>
    <property type="match status" value="1"/>
</dbReference>